<dbReference type="GO" id="GO:0042791">
    <property type="term" value="P:5S class rRNA transcription by RNA polymerase III"/>
    <property type="evidence" value="ECO:0007669"/>
    <property type="project" value="TreeGrafter"/>
</dbReference>
<evidence type="ECO:0000259" key="8">
    <source>
        <dbReference type="Pfam" id="PF20222"/>
    </source>
</evidence>
<keyword evidence="5" id="KW-0539">Nucleus</keyword>
<feature type="compositionally biased region" description="Low complexity" evidence="6">
    <location>
        <begin position="713"/>
        <end position="723"/>
    </location>
</feature>
<feature type="compositionally biased region" description="Polar residues" evidence="6">
    <location>
        <begin position="106"/>
        <end position="117"/>
    </location>
</feature>
<dbReference type="InterPro" id="IPR044210">
    <property type="entry name" value="Tfc3-like"/>
</dbReference>
<accession>A0A9P6W7T1</accession>
<reference evidence="9 10" key="1">
    <citation type="submission" date="2020-11" db="EMBL/GenBank/DDBJ databases">
        <title>Kefir isolates.</title>
        <authorList>
            <person name="Marcisauskas S."/>
            <person name="Kim Y."/>
            <person name="Blasche S."/>
        </authorList>
    </citation>
    <scope>NUCLEOTIDE SEQUENCE [LARGE SCALE GENOMIC DNA]</scope>
    <source>
        <strain evidence="9 10">KR</strain>
    </source>
</reference>
<dbReference type="InterPro" id="IPR017956">
    <property type="entry name" value="AT_hook_DNA-bd_motif"/>
</dbReference>
<evidence type="ECO:0000313" key="10">
    <source>
        <dbReference type="Proteomes" id="UP000777482"/>
    </source>
</evidence>
<proteinExistence type="predicted"/>
<dbReference type="Pfam" id="PF04182">
    <property type="entry name" value="B-block_TFIIIC"/>
    <property type="match status" value="1"/>
</dbReference>
<name>A0A9P6W7T1_RHOMI</name>
<feature type="region of interest" description="Disordered" evidence="6">
    <location>
        <begin position="596"/>
        <end position="987"/>
    </location>
</feature>
<feature type="compositionally biased region" description="Gly residues" evidence="6">
    <location>
        <begin position="301"/>
        <end position="316"/>
    </location>
</feature>
<dbReference type="Proteomes" id="UP000777482">
    <property type="component" value="Unassembled WGS sequence"/>
</dbReference>
<protein>
    <recommendedName>
        <fullName evidence="11">B-block binding subunit of TFIIIC domain-containing protein</fullName>
    </recommendedName>
</protein>
<feature type="compositionally biased region" description="Acidic residues" evidence="6">
    <location>
        <begin position="635"/>
        <end position="644"/>
    </location>
</feature>
<evidence type="ECO:0008006" key="11">
    <source>
        <dbReference type="Google" id="ProtNLM"/>
    </source>
</evidence>
<feature type="domain" description="Transcription factor tau subunit sfc3/Tfc3 C-terminal" evidence="8">
    <location>
        <begin position="1657"/>
        <end position="2015"/>
    </location>
</feature>
<feature type="compositionally biased region" description="Polar residues" evidence="6">
    <location>
        <begin position="874"/>
        <end position="883"/>
    </location>
</feature>
<evidence type="ECO:0000259" key="7">
    <source>
        <dbReference type="Pfam" id="PF04182"/>
    </source>
</evidence>
<evidence type="ECO:0000256" key="6">
    <source>
        <dbReference type="SAM" id="MobiDB-lite"/>
    </source>
</evidence>
<dbReference type="EMBL" id="PUHQ01000005">
    <property type="protein sequence ID" value="KAG0666399.1"/>
    <property type="molecule type" value="Genomic_DNA"/>
</dbReference>
<dbReference type="GO" id="GO:0006384">
    <property type="term" value="P:transcription initiation at RNA polymerase III promoter"/>
    <property type="evidence" value="ECO:0007669"/>
    <property type="project" value="InterPro"/>
</dbReference>
<keyword evidence="2" id="KW-0597">Phosphoprotein</keyword>
<feature type="compositionally biased region" description="Basic and acidic residues" evidence="6">
    <location>
        <begin position="661"/>
        <end position="684"/>
    </location>
</feature>
<comment type="subcellular location">
    <subcellularLocation>
        <location evidence="1">Nucleus</location>
    </subcellularLocation>
</comment>
<dbReference type="GO" id="GO:0003677">
    <property type="term" value="F:DNA binding"/>
    <property type="evidence" value="ECO:0007669"/>
    <property type="project" value="UniProtKB-KW"/>
</dbReference>
<feature type="compositionally biased region" description="Acidic residues" evidence="6">
    <location>
        <begin position="755"/>
        <end position="765"/>
    </location>
</feature>
<keyword evidence="3" id="KW-0238">DNA-binding</keyword>
<dbReference type="Pfam" id="PF20222">
    <property type="entry name" value="DUF6581"/>
    <property type="match status" value="1"/>
</dbReference>
<keyword evidence="10" id="KW-1185">Reference proteome</keyword>
<evidence type="ECO:0000256" key="3">
    <source>
        <dbReference type="ARBA" id="ARBA00023125"/>
    </source>
</evidence>
<evidence type="ECO:0000256" key="2">
    <source>
        <dbReference type="ARBA" id="ARBA00022553"/>
    </source>
</evidence>
<dbReference type="InterPro" id="IPR007309">
    <property type="entry name" value="TFIIIC_Bblock-bd"/>
</dbReference>
<keyword evidence="4" id="KW-0804">Transcription</keyword>
<feature type="domain" description="B-block binding subunit of TFIIIC" evidence="7">
    <location>
        <begin position="212"/>
        <end position="260"/>
    </location>
</feature>
<dbReference type="SUPFAM" id="SSF46785">
    <property type="entry name" value="Winged helix' DNA-binding domain"/>
    <property type="match status" value="1"/>
</dbReference>
<dbReference type="OrthoDB" id="68020at2759"/>
<dbReference type="InterPro" id="IPR036390">
    <property type="entry name" value="WH_DNA-bd_sf"/>
</dbReference>
<gene>
    <name evidence="9" type="ORF">C6P46_004969</name>
</gene>
<feature type="compositionally biased region" description="Low complexity" evidence="6">
    <location>
        <begin position="929"/>
        <end position="949"/>
    </location>
</feature>
<comment type="caution">
    <text evidence="9">The sequence shown here is derived from an EMBL/GenBank/DDBJ whole genome shotgun (WGS) entry which is preliminary data.</text>
</comment>
<dbReference type="PANTHER" id="PTHR15180:SF1">
    <property type="entry name" value="GENERAL TRANSCRIPTION FACTOR 3C POLYPEPTIDE 1"/>
    <property type="match status" value="1"/>
</dbReference>
<dbReference type="GO" id="GO:0005634">
    <property type="term" value="C:nucleus"/>
    <property type="evidence" value="ECO:0007669"/>
    <property type="project" value="UniProtKB-SubCell"/>
</dbReference>
<feature type="compositionally biased region" description="Low complexity" evidence="6">
    <location>
        <begin position="889"/>
        <end position="902"/>
    </location>
</feature>
<organism evidence="9 10">
    <name type="scientific">Rhodotorula mucilaginosa</name>
    <name type="common">Yeast</name>
    <name type="synonym">Rhodotorula rubra</name>
    <dbReference type="NCBI Taxonomy" id="5537"/>
    <lineage>
        <taxon>Eukaryota</taxon>
        <taxon>Fungi</taxon>
        <taxon>Dikarya</taxon>
        <taxon>Basidiomycota</taxon>
        <taxon>Pucciniomycotina</taxon>
        <taxon>Microbotryomycetes</taxon>
        <taxon>Sporidiobolales</taxon>
        <taxon>Sporidiobolaceae</taxon>
        <taxon>Rhodotorula</taxon>
    </lineage>
</organism>
<evidence type="ECO:0000256" key="5">
    <source>
        <dbReference type="ARBA" id="ARBA00023242"/>
    </source>
</evidence>
<evidence type="ECO:0000256" key="4">
    <source>
        <dbReference type="ARBA" id="ARBA00023163"/>
    </source>
</evidence>
<evidence type="ECO:0000256" key="1">
    <source>
        <dbReference type="ARBA" id="ARBA00004123"/>
    </source>
</evidence>
<feature type="region of interest" description="Disordered" evidence="6">
    <location>
        <begin position="102"/>
        <end position="166"/>
    </location>
</feature>
<dbReference type="InterPro" id="IPR046488">
    <property type="entry name" value="Sfc3/Tfc3_C"/>
</dbReference>
<dbReference type="GO" id="GO:0000127">
    <property type="term" value="C:transcription factor TFIIIC complex"/>
    <property type="evidence" value="ECO:0007669"/>
    <property type="project" value="InterPro"/>
</dbReference>
<feature type="compositionally biased region" description="Low complexity" evidence="6">
    <location>
        <begin position="125"/>
        <end position="137"/>
    </location>
</feature>
<feature type="compositionally biased region" description="Low complexity" evidence="6">
    <location>
        <begin position="623"/>
        <end position="634"/>
    </location>
</feature>
<dbReference type="PANTHER" id="PTHR15180">
    <property type="entry name" value="GENERAL TRANSCRIPTION FACTOR 3C POLYPEPTIDE 1"/>
    <property type="match status" value="1"/>
</dbReference>
<feature type="compositionally biased region" description="Low complexity" evidence="6">
    <location>
        <begin position="838"/>
        <end position="848"/>
    </location>
</feature>
<dbReference type="SMART" id="SM00384">
    <property type="entry name" value="AT_hook"/>
    <property type="match status" value="2"/>
</dbReference>
<sequence length="2251" mass="245921">MIDSLVQFLLEEIAMDGDAGTSIEALADFIKQFYSRAAAGGGGTSTESPPLTASTSTAAASKSTAAARTQKIDDAFVTFVWNALVDLPDVRVGVLSKIEKPAADTAAQQGTKEQSAAQDEDTPMAGTTPGADDAAAAEVNEPPKGKRKKIERKAQGPTHEMRILPAEERELGLEALTEKYGDQLRVLSGEETTWVAITGSHLRPSSLTPAIYSVLQMISRGREEGTTAVRISKELGIDPKSVFHYLKVPQQLGIIKKFRDTDGGSWTNRALHVRYLATSPYWAVHIQTEPDAIKEEEGGGEDGAGGGGEEEAGVGGQWGGDEMSPISPLYLTTNHEVIRKRVVKALKRRKDWWMPHFDLHTAIGLHAAASQSLRRLNAIVTTMADEGILEKITVTKKKSGGVQSRTQALRLRRPDELQVDGENVNVDVKVRQHALREVAQEEDDDDGSSYPVTMRTIEQQVLDLVMNAGSRGITNVEISAALGNFSMRFIESILQRLGRFSLPAHLGDYTLFSLQETVGRLKRVRWFSLVGYLSYRRARGFPDEVQEQRWQAIVDQGRLGQWDEEAADGPREGQFGTALERQKRLNKFNMWQHAADQGAVGTRRKKSAAVDGKGKGKGKGKAKATPEGGAADAAEAGDESDVEEGPPPPKKAQGRPRKHPLKEGEESPYMRRKREKAEDEERARQGLPPLVRVRGKAAKKKDGTAAEEGGDEAGQPEASTSGAKTKKKKKDDSTATKDSTTKKGKKAASTTADPEAAEIEIDELEGTAPSAPAAPPPVKKKRGRPPKNKNAETGTPAAAATEIAAAEAPPNGGAEGGPSADVDMHPSSTATGPESNGAKSSTTSATPSTRKRTVLTMEPFIEIDVSSPLKRSKTSATPRSASNAAPKVSAAPAGSPSESPATPLAPVAGPSGTQGGRLEKVAPPPPTPGSTTPIATLTPAAASSPTQAAGPLRDATPAGKAPRGSSPTESKPKKKSSRPSVSSKLNLTQLARQQEVLDYVAASGGMIEQTHRLNELIHAWSSSQTPPVSVYMMDKHRLNEVLKAALNGGRLKRTVVTGAKGERYEVYYLPTIDLASDEARRFLVGLSEADRPNRFHMYRAVTQVSSDKSDDEDADEPKDVIGNAKKRLHEEQALDDPEPAQGKAVVQEYFRQQQAVLGRVHGVKYGLVARARQLHKWLASYVFRHADEPDSGISRDNGDLVIAQDVMLDRKPLGVFRRIVPLPVESEQLDAYLAEEANQHTAMRDLPADIASIVRPRLGKRKAAMWRNLELLMDLGVLSPAVWSINDRGGGGFSKPRKAKWASHWRFHVRVPVYSFADAQAPLVAVHTLDSNQSVAAFWTTLQSVSTAKYRDPLPGAQAEGFPSAYSGRALSRRELVSAARWRDTYQLVPTQRSFLCKLATADPRILDEARAAELAEWARCLYAPADVVARYLSDVVGGRNAHGKRRRVPKLVVGADGVETEVLVSEDEEARESATAILARKRKEAAAQQEQDWNGILERFRRDHGDPALDQIIVDWLHGKFIDPRPSNKLDAKQLDFELRRLLPSEHEAHPGPGEGRQTLVPLAVQRKARRTQDPYAVTREPNLRKRISRAGKPKVPRVRSGEPKKVYAPMQRELSPVAPLLNDDPDAPFEPADQRAFLENPLPPYPKLAPGKRIHRSHFATEHDELLLDAEIVLQVRAEALNLRVQFGALDWFFPGQPRDVLSKRVRTLLKRPADKDMHDRVLNAFTEVYNTYKGSVRDPYPLSLVNFDLAAWIRLLREKVNRRQLRLMAVPDVMRPEKPVDLPGSLRELQQYYRVNPAEGSTSLEGRWDKVWAKYHIAAASRDDAVASVPYAQTWEDKAPPAPHSREEELALGALKAVLSTPDETYREVEGDAMLKPFEAQIDKLVEDLTEKGLIVKAERDETRRIPGRNFSFTDKYLNRFGARIDLSHLQEASLYEQDLLTSTEGVFPLAPMSGEMMAFFDLLSEGKASLSIDTSTLTDKALDVQDYTTRQANDDDIECTVNIVPASPSQPRSGSSSAILPEPLLDLSKLSVDEIDAATAALMAESSLSSSLLTTIGAAGRDGIPYDQLLKRFEQTTNADSHDFVDAVSRLTGASPPLAFFGGVTSVSLVSIAYLADWTVPVSKSDSADIAAEQVPEKRFLPTIWTTVRGEVNAELYQRAAGWIKGELKSRSGVTAAHLVDRAVGAHLLSAYEVRTLLLTLLKAGQIACRDDPIDAEVDAAGKTAARTDRDRINWARAHWFADGVFW</sequence>
<feature type="compositionally biased region" description="Basic residues" evidence="6">
    <location>
        <begin position="778"/>
        <end position="787"/>
    </location>
</feature>
<feature type="compositionally biased region" description="Basic and acidic residues" evidence="6">
    <location>
        <begin position="730"/>
        <end position="741"/>
    </location>
</feature>
<evidence type="ECO:0000313" key="9">
    <source>
        <dbReference type="EMBL" id="KAG0666399.1"/>
    </source>
</evidence>
<feature type="compositionally biased region" description="Low complexity" evidence="6">
    <location>
        <begin position="791"/>
        <end position="820"/>
    </location>
</feature>
<feature type="region of interest" description="Disordered" evidence="6">
    <location>
        <begin position="294"/>
        <end position="316"/>
    </location>
</feature>